<comment type="similarity">
    <text evidence="1 4">Belongs to the D-isomer specific 2-hydroxyacid dehydrogenase family.</text>
</comment>
<evidence type="ECO:0000259" key="5">
    <source>
        <dbReference type="Pfam" id="PF00389"/>
    </source>
</evidence>
<dbReference type="SUPFAM" id="SSF52283">
    <property type="entry name" value="Formate/glycerate dehydrogenase catalytic domain-like"/>
    <property type="match status" value="1"/>
</dbReference>
<keyword evidence="2 4" id="KW-0560">Oxidoreductase</keyword>
<proteinExistence type="inferred from homology"/>
<evidence type="ECO:0000256" key="1">
    <source>
        <dbReference type="ARBA" id="ARBA00005854"/>
    </source>
</evidence>
<dbReference type="InterPro" id="IPR029753">
    <property type="entry name" value="D-isomer_DH_CS"/>
</dbReference>
<dbReference type="SUPFAM" id="SSF51735">
    <property type="entry name" value="NAD(P)-binding Rossmann-fold domains"/>
    <property type="match status" value="1"/>
</dbReference>
<accession>A0A2H0W1V2</accession>
<dbReference type="PANTHER" id="PTHR10996:SF283">
    <property type="entry name" value="GLYOXYLATE_HYDROXYPYRUVATE REDUCTASE B"/>
    <property type="match status" value="1"/>
</dbReference>
<dbReference type="Pfam" id="PF00389">
    <property type="entry name" value="2-Hacid_dh"/>
    <property type="match status" value="1"/>
</dbReference>
<dbReference type="PANTHER" id="PTHR10996">
    <property type="entry name" value="2-HYDROXYACID DEHYDROGENASE-RELATED"/>
    <property type="match status" value="1"/>
</dbReference>
<dbReference type="Pfam" id="PF02826">
    <property type="entry name" value="2-Hacid_dh_C"/>
    <property type="match status" value="1"/>
</dbReference>
<evidence type="ECO:0000313" key="8">
    <source>
        <dbReference type="Proteomes" id="UP000230935"/>
    </source>
</evidence>
<dbReference type="FunFam" id="3.40.50.720:FF:000203">
    <property type="entry name" value="D-3-phosphoglycerate dehydrogenase (SerA)"/>
    <property type="match status" value="1"/>
</dbReference>
<reference evidence="8" key="1">
    <citation type="submission" date="2017-09" db="EMBL/GenBank/DDBJ databases">
        <title>Depth-based differentiation of microbial function through sediment-hosted aquifers and enrichment of novel symbionts in the deep terrestrial subsurface.</title>
        <authorList>
            <person name="Probst A.J."/>
            <person name="Ladd B."/>
            <person name="Jarett J.K."/>
            <person name="Geller-Mcgrath D.E."/>
            <person name="Sieber C.M.K."/>
            <person name="Emerson J.B."/>
            <person name="Anantharaman K."/>
            <person name="Thomas B.C."/>
            <person name="Malmstrom R."/>
            <person name="Stieglmeier M."/>
            <person name="Klingl A."/>
            <person name="Woyke T."/>
            <person name="Ryan C.M."/>
            <person name="Banfield J.F."/>
        </authorList>
    </citation>
    <scope>NUCLEOTIDE SEQUENCE [LARGE SCALE GENOMIC DNA]</scope>
</reference>
<evidence type="ECO:0000256" key="4">
    <source>
        <dbReference type="RuleBase" id="RU003719"/>
    </source>
</evidence>
<dbReference type="GO" id="GO:0030267">
    <property type="term" value="F:glyoxylate reductase (NADPH) activity"/>
    <property type="evidence" value="ECO:0007669"/>
    <property type="project" value="TreeGrafter"/>
</dbReference>
<comment type="caution">
    <text evidence="7">The sequence shown here is derived from an EMBL/GenBank/DDBJ whole genome shotgun (WGS) entry which is preliminary data.</text>
</comment>
<evidence type="ECO:0000256" key="2">
    <source>
        <dbReference type="ARBA" id="ARBA00023002"/>
    </source>
</evidence>
<dbReference type="PROSITE" id="PS00671">
    <property type="entry name" value="D_2_HYDROXYACID_DH_3"/>
    <property type="match status" value="1"/>
</dbReference>
<keyword evidence="3" id="KW-0520">NAD</keyword>
<dbReference type="InterPro" id="IPR006140">
    <property type="entry name" value="D-isomer_DH_NAD-bd"/>
</dbReference>
<evidence type="ECO:0000256" key="3">
    <source>
        <dbReference type="ARBA" id="ARBA00023027"/>
    </source>
</evidence>
<dbReference type="Gene3D" id="3.40.50.720">
    <property type="entry name" value="NAD(P)-binding Rossmann-like Domain"/>
    <property type="match status" value="2"/>
</dbReference>
<dbReference type="InterPro" id="IPR006139">
    <property type="entry name" value="D-isomer_2_OHA_DH_cat_dom"/>
</dbReference>
<gene>
    <name evidence="7" type="ORF">COT81_01670</name>
</gene>
<dbReference type="Proteomes" id="UP000230935">
    <property type="component" value="Unassembled WGS sequence"/>
</dbReference>
<evidence type="ECO:0000313" key="7">
    <source>
        <dbReference type="EMBL" id="PIS05342.1"/>
    </source>
</evidence>
<dbReference type="CDD" id="cd05301">
    <property type="entry name" value="GDH"/>
    <property type="match status" value="1"/>
</dbReference>
<feature type="domain" description="D-isomer specific 2-hydroxyacid dehydrogenase NAD-binding" evidence="6">
    <location>
        <begin position="113"/>
        <end position="290"/>
    </location>
</feature>
<organism evidence="7 8">
    <name type="scientific">Candidatus Buchananbacteria bacterium CG10_big_fil_rev_8_21_14_0_10_42_9</name>
    <dbReference type="NCBI Taxonomy" id="1974526"/>
    <lineage>
        <taxon>Bacteria</taxon>
        <taxon>Candidatus Buchananiibacteriota</taxon>
    </lineage>
</organism>
<name>A0A2H0W1V2_9BACT</name>
<dbReference type="GO" id="GO:0016618">
    <property type="term" value="F:hydroxypyruvate reductase [NAD(P)H] activity"/>
    <property type="evidence" value="ECO:0007669"/>
    <property type="project" value="TreeGrafter"/>
</dbReference>
<evidence type="ECO:0000259" key="6">
    <source>
        <dbReference type="Pfam" id="PF02826"/>
    </source>
</evidence>
<dbReference type="GO" id="GO:0005829">
    <property type="term" value="C:cytosol"/>
    <property type="evidence" value="ECO:0007669"/>
    <property type="project" value="TreeGrafter"/>
</dbReference>
<sequence>MKKHKIFVTRKIPEVGLNLLKKQKNFEVKISPYDRVLTSIELVRKVKNCSSILSLLTDKIDASVMKAAGDNLKIVANYAVGFDNIDINYAKKNKIIVTNTPGVLTDAVAELTMALVLSATKRIVEADKFTRAGKFKGWAPLLFLGAELKGKTLGIVGAGRIGLAVATRAQGLGMKIIYSSHKRNPKFEKATRGKFVSLNALLKNSDVISLHVPLTPQTTHLIGLGQLKQMKSTAYLINTSRGQVVDEHALVKVLQQGTIAGAALDVFECEPRLSQGLNTLRNVVLTPHIASGTIETRSKMAEIAAQNIINVLHDKKPLTPI</sequence>
<dbReference type="PROSITE" id="PS00670">
    <property type="entry name" value="D_2_HYDROXYACID_DH_2"/>
    <property type="match status" value="1"/>
</dbReference>
<feature type="domain" description="D-isomer specific 2-hydroxyacid dehydrogenase catalytic" evidence="5">
    <location>
        <begin position="6"/>
        <end position="319"/>
    </location>
</feature>
<dbReference type="AlphaFoldDB" id="A0A2H0W1V2"/>
<dbReference type="EMBL" id="PEZZ01000009">
    <property type="protein sequence ID" value="PIS05342.1"/>
    <property type="molecule type" value="Genomic_DNA"/>
</dbReference>
<dbReference type="GO" id="GO:0051287">
    <property type="term" value="F:NAD binding"/>
    <property type="evidence" value="ECO:0007669"/>
    <property type="project" value="InterPro"/>
</dbReference>
<dbReference type="InterPro" id="IPR050223">
    <property type="entry name" value="D-isomer_2-hydroxyacid_DH"/>
</dbReference>
<protein>
    <submittedName>
        <fullName evidence="7">D-glycerate dehydrogenase</fullName>
    </submittedName>
</protein>
<dbReference type="InterPro" id="IPR036291">
    <property type="entry name" value="NAD(P)-bd_dom_sf"/>
</dbReference>